<evidence type="ECO:0000256" key="5">
    <source>
        <dbReference type="ARBA" id="ARBA00022989"/>
    </source>
</evidence>
<keyword evidence="5 7" id="KW-1133">Transmembrane helix</keyword>
<dbReference type="PANTHER" id="PTHR42718">
    <property type="entry name" value="MAJOR FACILITATOR SUPERFAMILY MULTIDRUG TRANSPORTER MFSC"/>
    <property type="match status" value="1"/>
</dbReference>
<evidence type="ECO:0000256" key="7">
    <source>
        <dbReference type="SAM" id="Phobius"/>
    </source>
</evidence>
<dbReference type="GO" id="GO:0005886">
    <property type="term" value="C:plasma membrane"/>
    <property type="evidence" value="ECO:0007669"/>
    <property type="project" value="UniProtKB-SubCell"/>
</dbReference>
<evidence type="ECO:0000256" key="1">
    <source>
        <dbReference type="ARBA" id="ARBA00004651"/>
    </source>
</evidence>
<sequence>MNSTGEKLTRIMAFTLIISAMSGLMFMFVLPQMSKEFHLSMAQTSWMTTSYSLIYALGTVTYGKLTERFQLKSLITFGILVFAIGSLIGLISTTFAMAIVGRCLQSVGASVIPATAMLIPIRYFTPETRGKAMGMTALGLAVGSAIGPVVTSFIVSVAHWRWLFAVPLLSLIVLPFFRKYLADEPKTVATSTSFDGLGGGLLGATVTLFMLGITNGTGWYFIGSLITLVLFIIRIRTATAPFIQPILFRNKKYTLGITLAFLASGSVASLYFLSPLFLSSVYHLPANMIGFSMVPAAVVSALVSRKAGSLADSKGDAYLFKIAASLLISSFLLLSTFIGSFILLIVLFLIAGNVGQTSLQLAMNNTISKTLDKQHAGVGMGMLAMLNFIVQGVATTLYGKWIDQGASTQWNPFLTHLQGTIFSNIFLVLVGVFLLISISYFLLFTNRKKTVQMQSLHS</sequence>
<dbReference type="SUPFAM" id="SSF103473">
    <property type="entry name" value="MFS general substrate transporter"/>
    <property type="match status" value="1"/>
</dbReference>
<dbReference type="PROSITE" id="PS50850">
    <property type="entry name" value="MFS"/>
    <property type="match status" value="1"/>
</dbReference>
<name>A0A1M5BM47_9BACL</name>
<feature type="transmembrane region" description="Helical" evidence="7">
    <location>
        <begin position="193"/>
        <end position="213"/>
    </location>
</feature>
<keyword evidence="4 7" id="KW-0812">Transmembrane</keyword>
<evidence type="ECO:0000259" key="8">
    <source>
        <dbReference type="PROSITE" id="PS50850"/>
    </source>
</evidence>
<evidence type="ECO:0000256" key="2">
    <source>
        <dbReference type="ARBA" id="ARBA00022448"/>
    </source>
</evidence>
<feature type="transmembrane region" description="Helical" evidence="7">
    <location>
        <begin position="137"/>
        <end position="156"/>
    </location>
</feature>
<feature type="transmembrane region" description="Helical" evidence="7">
    <location>
        <begin position="74"/>
        <end position="100"/>
    </location>
</feature>
<dbReference type="STRING" id="112248.SAMN05444392_12616"/>
<feature type="transmembrane region" description="Helical" evidence="7">
    <location>
        <begin position="45"/>
        <end position="62"/>
    </location>
</feature>
<gene>
    <name evidence="9" type="ORF">SAMN05444392_12616</name>
</gene>
<evidence type="ECO:0000313" key="9">
    <source>
        <dbReference type="EMBL" id="SHF43495.1"/>
    </source>
</evidence>
<feature type="transmembrane region" description="Helical" evidence="7">
    <location>
        <begin position="255"/>
        <end position="278"/>
    </location>
</feature>
<dbReference type="Proteomes" id="UP000184476">
    <property type="component" value="Unassembled WGS sequence"/>
</dbReference>
<dbReference type="AlphaFoldDB" id="A0A1M5BM47"/>
<dbReference type="PANTHER" id="PTHR42718:SF46">
    <property type="entry name" value="BLR6921 PROTEIN"/>
    <property type="match status" value="1"/>
</dbReference>
<dbReference type="Gene3D" id="1.20.1250.20">
    <property type="entry name" value="MFS general substrate transporter like domains"/>
    <property type="match status" value="1"/>
</dbReference>
<accession>A0A1M5BM47</accession>
<dbReference type="EMBL" id="FQVL01000026">
    <property type="protein sequence ID" value="SHF43495.1"/>
    <property type="molecule type" value="Genomic_DNA"/>
</dbReference>
<evidence type="ECO:0000256" key="6">
    <source>
        <dbReference type="ARBA" id="ARBA00023136"/>
    </source>
</evidence>
<evidence type="ECO:0000256" key="3">
    <source>
        <dbReference type="ARBA" id="ARBA00022475"/>
    </source>
</evidence>
<protein>
    <submittedName>
        <fullName evidence="9">MFS transporter, DHA2 family, metal-tetracycline-proton antiporter</fullName>
    </submittedName>
</protein>
<comment type="subcellular location">
    <subcellularLocation>
        <location evidence="1">Cell membrane</location>
        <topology evidence="1">Multi-pass membrane protein</topology>
    </subcellularLocation>
</comment>
<dbReference type="GO" id="GO:0022857">
    <property type="term" value="F:transmembrane transporter activity"/>
    <property type="evidence" value="ECO:0007669"/>
    <property type="project" value="InterPro"/>
</dbReference>
<feature type="transmembrane region" description="Helical" evidence="7">
    <location>
        <begin position="284"/>
        <end position="303"/>
    </location>
</feature>
<feature type="transmembrane region" description="Helical" evidence="7">
    <location>
        <begin position="315"/>
        <end position="332"/>
    </location>
</feature>
<feature type="domain" description="Major facilitator superfamily (MFS) profile" evidence="8">
    <location>
        <begin position="8"/>
        <end position="448"/>
    </location>
</feature>
<dbReference type="InterPro" id="IPR036259">
    <property type="entry name" value="MFS_trans_sf"/>
</dbReference>
<feature type="transmembrane region" description="Helical" evidence="7">
    <location>
        <begin position="162"/>
        <end position="181"/>
    </location>
</feature>
<feature type="transmembrane region" description="Helical" evidence="7">
    <location>
        <begin position="376"/>
        <end position="401"/>
    </location>
</feature>
<feature type="transmembrane region" description="Helical" evidence="7">
    <location>
        <begin position="421"/>
        <end position="443"/>
    </location>
</feature>
<dbReference type="CDD" id="cd17321">
    <property type="entry name" value="MFS_MMR_MDR_like"/>
    <property type="match status" value="1"/>
</dbReference>
<keyword evidence="6 7" id="KW-0472">Membrane</keyword>
<dbReference type="PRINTS" id="PR01036">
    <property type="entry name" value="TCRTETB"/>
</dbReference>
<feature type="transmembrane region" description="Helical" evidence="7">
    <location>
        <begin position="106"/>
        <end position="125"/>
    </location>
</feature>
<evidence type="ECO:0000256" key="4">
    <source>
        <dbReference type="ARBA" id="ARBA00022692"/>
    </source>
</evidence>
<dbReference type="Gene3D" id="1.20.1720.10">
    <property type="entry name" value="Multidrug resistance protein D"/>
    <property type="match status" value="1"/>
</dbReference>
<keyword evidence="3" id="KW-1003">Cell membrane</keyword>
<dbReference type="InterPro" id="IPR020846">
    <property type="entry name" value="MFS_dom"/>
</dbReference>
<keyword evidence="2" id="KW-0813">Transport</keyword>
<dbReference type="OrthoDB" id="2403626at2"/>
<dbReference type="Pfam" id="PF07690">
    <property type="entry name" value="MFS_1"/>
    <property type="match status" value="1"/>
</dbReference>
<feature type="transmembrane region" description="Helical" evidence="7">
    <location>
        <begin position="219"/>
        <end position="235"/>
    </location>
</feature>
<dbReference type="InterPro" id="IPR011701">
    <property type="entry name" value="MFS"/>
</dbReference>
<feature type="transmembrane region" description="Helical" evidence="7">
    <location>
        <begin position="338"/>
        <end position="355"/>
    </location>
</feature>
<proteinExistence type="predicted"/>
<feature type="transmembrane region" description="Helical" evidence="7">
    <location>
        <begin position="12"/>
        <end position="33"/>
    </location>
</feature>
<keyword evidence="10" id="KW-1185">Reference proteome</keyword>
<reference evidence="9 10" key="1">
    <citation type="submission" date="2016-11" db="EMBL/GenBank/DDBJ databases">
        <authorList>
            <person name="Jaros S."/>
            <person name="Januszkiewicz K."/>
            <person name="Wedrychowicz H."/>
        </authorList>
    </citation>
    <scope>NUCLEOTIDE SEQUENCE [LARGE SCALE GENOMIC DNA]</scope>
    <source>
        <strain evidence="9 10">DSM 44666</strain>
    </source>
</reference>
<organism evidence="9 10">
    <name type="scientific">Seinonella peptonophila</name>
    <dbReference type="NCBI Taxonomy" id="112248"/>
    <lineage>
        <taxon>Bacteria</taxon>
        <taxon>Bacillati</taxon>
        <taxon>Bacillota</taxon>
        <taxon>Bacilli</taxon>
        <taxon>Bacillales</taxon>
        <taxon>Thermoactinomycetaceae</taxon>
        <taxon>Seinonella</taxon>
    </lineage>
</organism>
<dbReference type="RefSeq" id="WP_073158711.1">
    <property type="nucleotide sequence ID" value="NZ_FQVL01000026.1"/>
</dbReference>
<evidence type="ECO:0000313" key="10">
    <source>
        <dbReference type="Proteomes" id="UP000184476"/>
    </source>
</evidence>